<evidence type="ECO:0000313" key="1">
    <source>
        <dbReference type="EMBL" id="MBW88185.1"/>
    </source>
</evidence>
<sequence length="78" mass="9004">MARAPSKRNEGQIYPLVRPQGCLHILSGQSQEEHGQLKSTSPSFHLTSHREMRIQEKHSQVKHHTIQTLLQQKMILLN</sequence>
<name>A0A2P2J3Z1_RHIMU</name>
<proteinExistence type="predicted"/>
<dbReference type="AlphaFoldDB" id="A0A2P2J3Z1"/>
<dbReference type="EMBL" id="GGEC01007702">
    <property type="protein sequence ID" value="MBW88185.1"/>
    <property type="molecule type" value="Transcribed_RNA"/>
</dbReference>
<reference evidence="1" key="1">
    <citation type="submission" date="2018-02" db="EMBL/GenBank/DDBJ databases">
        <title>Rhizophora mucronata_Transcriptome.</title>
        <authorList>
            <person name="Meera S.P."/>
            <person name="Sreeshan A."/>
            <person name="Augustine A."/>
        </authorList>
    </citation>
    <scope>NUCLEOTIDE SEQUENCE</scope>
    <source>
        <tissue evidence="1">Leaf</tissue>
    </source>
</reference>
<accession>A0A2P2J3Z1</accession>
<organism evidence="1">
    <name type="scientific">Rhizophora mucronata</name>
    <name type="common">Asiatic mangrove</name>
    <dbReference type="NCBI Taxonomy" id="61149"/>
    <lineage>
        <taxon>Eukaryota</taxon>
        <taxon>Viridiplantae</taxon>
        <taxon>Streptophyta</taxon>
        <taxon>Embryophyta</taxon>
        <taxon>Tracheophyta</taxon>
        <taxon>Spermatophyta</taxon>
        <taxon>Magnoliopsida</taxon>
        <taxon>eudicotyledons</taxon>
        <taxon>Gunneridae</taxon>
        <taxon>Pentapetalae</taxon>
        <taxon>rosids</taxon>
        <taxon>fabids</taxon>
        <taxon>Malpighiales</taxon>
        <taxon>Rhizophoraceae</taxon>
        <taxon>Rhizophora</taxon>
    </lineage>
</organism>
<protein>
    <submittedName>
        <fullName evidence="1">Uncharacterized protein</fullName>
    </submittedName>
</protein>